<keyword evidence="1" id="KW-0812">Transmembrane</keyword>
<proteinExistence type="predicted"/>
<dbReference type="OrthoDB" id="117053at2"/>
<dbReference type="HOGENOM" id="CLU_058251_1_0_7"/>
<dbReference type="STRING" id="1184267.A11Q_2472"/>
<dbReference type="Proteomes" id="UP000012040">
    <property type="component" value="Chromosome"/>
</dbReference>
<protein>
    <submittedName>
        <fullName evidence="2">Uncharacterized protein</fullName>
    </submittedName>
</protein>
<keyword evidence="1" id="KW-0472">Membrane</keyword>
<dbReference type="PATRIC" id="fig|1184267.3.peg.2499"/>
<feature type="transmembrane region" description="Helical" evidence="1">
    <location>
        <begin position="181"/>
        <end position="202"/>
    </location>
</feature>
<dbReference type="KEGG" id="bex:A11Q_2472"/>
<dbReference type="RefSeq" id="WP_015471178.1">
    <property type="nucleotide sequence ID" value="NC_020813.1"/>
</dbReference>
<name>M4VBT1_9BACT</name>
<evidence type="ECO:0000313" key="2">
    <source>
        <dbReference type="EMBL" id="AGH96688.1"/>
    </source>
</evidence>
<dbReference type="EMBL" id="CP003537">
    <property type="protein sequence ID" value="AGH96688.1"/>
    <property type="molecule type" value="Genomic_DNA"/>
</dbReference>
<keyword evidence="3" id="KW-1185">Reference proteome</keyword>
<evidence type="ECO:0000256" key="1">
    <source>
        <dbReference type="SAM" id="Phobius"/>
    </source>
</evidence>
<feature type="transmembrane region" description="Helical" evidence="1">
    <location>
        <begin position="208"/>
        <end position="229"/>
    </location>
</feature>
<reference evidence="2 3" key="1">
    <citation type="journal article" date="2013" name="ISME J.">
        <title>By their genes ye shall know them: genomic signatures of predatory bacteria.</title>
        <authorList>
            <person name="Pasternak Z."/>
            <person name="Pietrokovski S."/>
            <person name="Rotem O."/>
            <person name="Gophna U."/>
            <person name="Lurie-Weinberger M.N."/>
            <person name="Jurkevitch E."/>
        </authorList>
    </citation>
    <scope>NUCLEOTIDE SEQUENCE [LARGE SCALE GENOMIC DNA]</scope>
    <source>
        <strain evidence="2 3">JSS</strain>
    </source>
</reference>
<dbReference type="eggNOG" id="ENOG502ZVTY">
    <property type="taxonomic scope" value="Bacteria"/>
</dbReference>
<gene>
    <name evidence="2" type="ORF">A11Q_2472</name>
</gene>
<accession>M4VBT1</accession>
<sequence length="275" mass="31194">MKDRQQHQQPQHRNTGQFSHSTWVPQVLRRLMPEFLDFIVMMVNANRPFLPLLKTPKGIASEVYLLAPEVGGSSALLVPDLQTMPEIKKTILLTDNFSEDRHQHLLSLKGALKPPYEQIKLSEISAINSSSSDGRVRKAVFSINQSHLMTDAELVQLLQELTKKFDQVMIGEGNNKSIRQIIGMTILAPLVAVVASFFIKPFRWSRLFFTFIIPLLPLMITWDGLVALIRIRNPKRLKEIAEASTAAAGKDWHWDSGKLQNNRGGFIIYLNGWSK</sequence>
<organism evidence="2 3">
    <name type="scientific">Pseudobdellovibrio exovorus JSS</name>
    <dbReference type="NCBI Taxonomy" id="1184267"/>
    <lineage>
        <taxon>Bacteria</taxon>
        <taxon>Pseudomonadati</taxon>
        <taxon>Bdellovibrionota</taxon>
        <taxon>Bdellovibrionia</taxon>
        <taxon>Bdellovibrionales</taxon>
        <taxon>Pseudobdellovibrionaceae</taxon>
        <taxon>Pseudobdellovibrio</taxon>
    </lineage>
</organism>
<dbReference type="AlphaFoldDB" id="M4VBT1"/>
<keyword evidence="1" id="KW-1133">Transmembrane helix</keyword>
<evidence type="ECO:0000313" key="3">
    <source>
        <dbReference type="Proteomes" id="UP000012040"/>
    </source>
</evidence>